<sequence length="359" mass="38500">MLKRSLNFLLLSVASAAANTAETAAVPQIVAGGLDHPWSIAFESDRSALVTERNGQVLRIDLNTGTAVPITGTPAQVERGQGGYFDIALAPDYADSGVAYLALNGGSQLGMGLELWRGVISDHQWTQSTQLYAMAKSFGGRHFGGRLQIHAGYLYLSTGDRGDRPRAQDPNDSAGSILRFDLNGAPAGVIPGHPALYSMGHRNVQGLTLMGDELWAHEHGPQGGDELNRIAGGQNHGWPRVTFGKNYGIGTDIGEATELPGFVSPNYQWTPSIAPSGMAYSDNDAYPAWRGSLLIGSLKFQSLVQLAPSPEGWRETRWYAGELGRIRDVKASPDGTLWLLTDSQDGALIRLNKVNPPPN</sequence>
<protein>
    <submittedName>
        <fullName evidence="3">PQQ-dependent sugar dehydrogenase</fullName>
    </submittedName>
</protein>
<organism evidence="3 4">
    <name type="scientific">Litorivicinus lipolyticus</name>
    <dbReference type="NCBI Taxonomy" id="418701"/>
    <lineage>
        <taxon>Bacteria</taxon>
        <taxon>Pseudomonadati</taxon>
        <taxon>Pseudomonadota</taxon>
        <taxon>Gammaproteobacteria</taxon>
        <taxon>Oceanospirillales</taxon>
        <taxon>Litorivicinaceae</taxon>
        <taxon>Litorivicinus</taxon>
    </lineage>
</organism>
<dbReference type="Pfam" id="PF07995">
    <property type="entry name" value="GSDH"/>
    <property type="match status" value="1"/>
</dbReference>
<evidence type="ECO:0000256" key="1">
    <source>
        <dbReference type="SAM" id="SignalP"/>
    </source>
</evidence>
<evidence type="ECO:0000313" key="3">
    <source>
        <dbReference type="EMBL" id="QGG79060.1"/>
    </source>
</evidence>
<dbReference type="SUPFAM" id="SSF50952">
    <property type="entry name" value="Soluble quinoprotein glucose dehydrogenase"/>
    <property type="match status" value="1"/>
</dbReference>
<dbReference type="PANTHER" id="PTHR19328">
    <property type="entry name" value="HEDGEHOG-INTERACTING PROTEIN"/>
    <property type="match status" value="1"/>
</dbReference>
<accession>A0A5Q2QB71</accession>
<keyword evidence="4" id="KW-1185">Reference proteome</keyword>
<dbReference type="RefSeq" id="WP_153712564.1">
    <property type="nucleotide sequence ID" value="NZ_CP045871.1"/>
</dbReference>
<dbReference type="InterPro" id="IPR012938">
    <property type="entry name" value="Glc/Sorbosone_DH"/>
</dbReference>
<dbReference type="Gene3D" id="2.120.10.30">
    <property type="entry name" value="TolB, C-terminal domain"/>
    <property type="match status" value="1"/>
</dbReference>
<dbReference type="KEGG" id="llp:GH975_00200"/>
<feature type="chain" id="PRO_5024429013" evidence="1">
    <location>
        <begin position="21"/>
        <end position="359"/>
    </location>
</feature>
<evidence type="ECO:0000259" key="2">
    <source>
        <dbReference type="Pfam" id="PF07995"/>
    </source>
</evidence>
<dbReference type="PANTHER" id="PTHR19328:SF75">
    <property type="entry name" value="ALDOSE SUGAR DEHYDROGENASE YLII"/>
    <property type="match status" value="1"/>
</dbReference>
<name>A0A5Q2QB71_9GAMM</name>
<gene>
    <name evidence="3" type="ORF">GH975_00200</name>
</gene>
<evidence type="ECO:0000313" key="4">
    <source>
        <dbReference type="Proteomes" id="UP000388235"/>
    </source>
</evidence>
<dbReference type="EMBL" id="CP045871">
    <property type="protein sequence ID" value="QGG79060.1"/>
    <property type="molecule type" value="Genomic_DNA"/>
</dbReference>
<dbReference type="Proteomes" id="UP000388235">
    <property type="component" value="Chromosome"/>
</dbReference>
<dbReference type="InterPro" id="IPR011042">
    <property type="entry name" value="6-blade_b-propeller_TolB-like"/>
</dbReference>
<dbReference type="OrthoDB" id="9770043at2"/>
<feature type="domain" description="Glucose/Sorbosone dehydrogenase" evidence="2">
    <location>
        <begin position="34"/>
        <end position="350"/>
    </location>
</feature>
<reference evidence="3 4" key="1">
    <citation type="submission" date="2019-11" db="EMBL/GenBank/DDBJ databases">
        <authorList>
            <person name="Khan S.A."/>
            <person name="Jeon C.O."/>
            <person name="Chun B.H."/>
        </authorList>
    </citation>
    <scope>NUCLEOTIDE SEQUENCE [LARGE SCALE GENOMIC DNA]</scope>
    <source>
        <strain evidence="3 4">IMCC 1097</strain>
    </source>
</reference>
<dbReference type="AlphaFoldDB" id="A0A5Q2QB71"/>
<dbReference type="InterPro" id="IPR011041">
    <property type="entry name" value="Quinoprot_gluc/sorb_DH_b-prop"/>
</dbReference>
<proteinExistence type="predicted"/>
<keyword evidence="1" id="KW-0732">Signal</keyword>
<feature type="signal peptide" evidence="1">
    <location>
        <begin position="1"/>
        <end position="20"/>
    </location>
</feature>